<dbReference type="EMBL" id="BARW01001691">
    <property type="protein sequence ID" value="GAI62662.1"/>
    <property type="molecule type" value="Genomic_DNA"/>
</dbReference>
<comment type="caution">
    <text evidence="1">The sequence shown here is derived from an EMBL/GenBank/DDBJ whole genome shotgun (WGS) entry which is preliminary data.</text>
</comment>
<evidence type="ECO:0000313" key="1">
    <source>
        <dbReference type="EMBL" id="GAI62662.1"/>
    </source>
</evidence>
<proteinExistence type="predicted"/>
<protein>
    <submittedName>
        <fullName evidence="1">Uncharacterized protein</fullName>
    </submittedName>
</protein>
<gene>
    <name evidence="1" type="ORF">S12H4_05198</name>
</gene>
<sequence>MSKNSEYVICPLCGATVPKAEIQKYGYCETCRLLIEALTAKS</sequence>
<organism evidence="1">
    <name type="scientific">marine sediment metagenome</name>
    <dbReference type="NCBI Taxonomy" id="412755"/>
    <lineage>
        <taxon>unclassified sequences</taxon>
        <taxon>metagenomes</taxon>
        <taxon>ecological metagenomes</taxon>
    </lineage>
</organism>
<reference evidence="1" key="1">
    <citation type="journal article" date="2014" name="Front. Microbiol.">
        <title>High frequency of phylogenetically diverse reductive dehalogenase-homologous genes in deep subseafloor sedimentary metagenomes.</title>
        <authorList>
            <person name="Kawai M."/>
            <person name="Futagami T."/>
            <person name="Toyoda A."/>
            <person name="Takaki Y."/>
            <person name="Nishi S."/>
            <person name="Hori S."/>
            <person name="Arai W."/>
            <person name="Tsubouchi T."/>
            <person name="Morono Y."/>
            <person name="Uchiyama I."/>
            <person name="Ito T."/>
            <person name="Fujiyama A."/>
            <person name="Inagaki F."/>
            <person name="Takami H."/>
        </authorList>
    </citation>
    <scope>NUCLEOTIDE SEQUENCE</scope>
    <source>
        <strain evidence="1">Expedition CK06-06</strain>
    </source>
</reference>
<dbReference type="AlphaFoldDB" id="X1Q2A3"/>
<name>X1Q2A3_9ZZZZ</name>
<accession>X1Q2A3</accession>